<evidence type="ECO:0000313" key="3">
    <source>
        <dbReference type="EMBL" id="ANI93626.1"/>
    </source>
</evidence>
<protein>
    <recommendedName>
        <fullName evidence="5">Secreted protein</fullName>
    </recommendedName>
</protein>
<keyword evidence="1" id="KW-1133">Transmembrane helix</keyword>
<dbReference type="KEGG" id="dtm:BJL86_2866"/>
<dbReference type="Proteomes" id="UP000186104">
    <property type="component" value="Chromosome"/>
</dbReference>
<gene>
    <name evidence="3" type="ORF">BJL86_2866</name>
</gene>
<feature type="signal peptide" evidence="2">
    <location>
        <begin position="1"/>
        <end position="33"/>
    </location>
</feature>
<keyword evidence="4" id="KW-1185">Reference proteome</keyword>
<feature type="chain" id="PRO_5008008766" description="Secreted protein" evidence="2">
    <location>
        <begin position="34"/>
        <end position="105"/>
    </location>
</feature>
<proteinExistence type="predicted"/>
<reference evidence="3 4" key="1">
    <citation type="submission" date="2016-06" db="EMBL/GenBank/DDBJ databases">
        <title>Complete genome sequence of a saline-alkali tolerant type strain Dietzia timorensis ID05-A0528T.</title>
        <authorList>
            <person name="Wu X."/>
        </authorList>
    </citation>
    <scope>NUCLEOTIDE SEQUENCE [LARGE SCALE GENOMIC DNA]</scope>
    <source>
        <strain evidence="3 4">ID05-A0528</strain>
    </source>
</reference>
<sequence length="105" mass="9810">MSSSTINSRRTAIVAAAAAVALGAASLTGVANAAEAGETTGSVSGLSSGENAGTGSLTSDSVGDFFENPAVQAGGVLVLGLGVAAALAIGAGIQGGAFNDVQLPF</sequence>
<organism evidence="3 4">
    <name type="scientific">Dietzia timorensis</name>
    <dbReference type="NCBI Taxonomy" id="499555"/>
    <lineage>
        <taxon>Bacteria</taxon>
        <taxon>Bacillati</taxon>
        <taxon>Actinomycetota</taxon>
        <taxon>Actinomycetes</taxon>
        <taxon>Mycobacteriales</taxon>
        <taxon>Dietziaceae</taxon>
        <taxon>Dietzia</taxon>
    </lineage>
</organism>
<evidence type="ECO:0000256" key="1">
    <source>
        <dbReference type="SAM" id="Phobius"/>
    </source>
</evidence>
<name>A0A173LMX5_9ACTN</name>
<keyword evidence="1" id="KW-0812">Transmembrane</keyword>
<dbReference type="RefSeq" id="WP_067475666.1">
    <property type="nucleotide sequence ID" value="NZ_CP015961.1"/>
</dbReference>
<evidence type="ECO:0000256" key="2">
    <source>
        <dbReference type="SAM" id="SignalP"/>
    </source>
</evidence>
<accession>A0A173LMX5</accession>
<evidence type="ECO:0008006" key="5">
    <source>
        <dbReference type="Google" id="ProtNLM"/>
    </source>
</evidence>
<keyword evidence="2" id="KW-0732">Signal</keyword>
<dbReference type="PROSITE" id="PS51318">
    <property type="entry name" value="TAT"/>
    <property type="match status" value="1"/>
</dbReference>
<dbReference type="EMBL" id="CP015961">
    <property type="protein sequence ID" value="ANI93626.1"/>
    <property type="molecule type" value="Genomic_DNA"/>
</dbReference>
<dbReference type="AlphaFoldDB" id="A0A173LMX5"/>
<feature type="transmembrane region" description="Helical" evidence="1">
    <location>
        <begin position="70"/>
        <end position="93"/>
    </location>
</feature>
<keyword evidence="1" id="KW-0472">Membrane</keyword>
<evidence type="ECO:0000313" key="4">
    <source>
        <dbReference type="Proteomes" id="UP000186104"/>
    </source>
</evidence>
<dbReference type="InterPro" id="IPR006311">
    <property type="entry name" value="TAT_signal"/>
</dbReference>